<dbReference type="PRINTS" id="PR00344">
    <property type="entry name" value="BCTRLSENSOR"/>
</dbReference>
<feature type="domain" description="Histidine kinase" evidence="14">
    <location>
        <begin position="293"/>
        <end position="506"/>
    </location>
</feature>
<dbReference type="InterPro" id="IPR033480">
    <property type="entry name" value="sCache_2"/>
</dbReference>
<evidence type="ECO:0000256" key="3">
    <source>
        <dbReference type="ARBA" id="ARBA00012438"/>
    </source>
</evidence>
<evidence type="ECO:0000256" key="4">
    <source>
        <dbReference type="ARBA" id="ARBA00022475"/>
    </source>
</evidence>
<dbReference type="AlphaFoldDB" id="A0A1P8KLA6"/>
<keyword evidence="5" id="KW-0808">Transferase</keyword>
<organism evidence="15 16">
    <name type="scientific">Poseidonibacter parvus</name>
    <dbReference type="NCBI Taxonomy" id="1850254"/>
    <lineage>
        <taxon>Bacteria</taxon>
        <taxon>Pseudomonadati</taxon>
        <taxon>Campylobacterota</taxon>
        <taxon>Epsilonproteobacteria</taxon>
        <taxon>Campylobacterales</taxon>
        <taxon>Arcobacteraceae</taxon>
        <taxon>Poseidonibacter</taxon>
    </lineage>
</organism>
<feature type="transmembrane region" description="Helical" evidence="13">
    <location>
        <begin position="12"/>
        <end position="31"/>
    </location>
</feature>
<dbReference type="STRING" id="1850254.LPB137_05375"/>
<dbReference type="InterPro" id="IPR003594">
    <property type="entry name" value="HATPase_dom"/>
</dbReference>
<keyword evidence="12 13" id="KW-0472">Membrane</keyword>
<feature type="transmembrane region" description="Helical" evidence="13">
    <location>
        <begin position="209"/>
        <end position="231"/>
    </location>
</feature>
<dbReference type="GO" id="GO:0005886">
    <property type="term" value="C:plasma membrane"/>
    <property type="evidence" value="ECO:0007669"/>
    <property type="project" value="UniProtKB-SubCell"/>
</dbReference>
<keyword evidence="9" id="KW-0067">ATP-binding</keyword>
<dbReference type="SUPFAM" id="SSF47384">
    <property type="entry name" value="Homodimeric domain of signal transducing histidine kinase"/>
    <property type="match status" value="1"/>
</dbReference>
<dbReference type="PANTHER" id="PTHR43065:SF46">
    <property type="entry name" value="C4-DICARBOXYLATE TRANSPORT SENSOR PROTEIN DCTB"/>
    <property type="match status" value="1"/>
</dbReference>
<dbReference type="GO" id="GO:0005524">
    <property type="term" value="F:ATP binding"/>
    <property type="evidence" value="ECO:0007669"/>
    <property type="project" value="UniProtKB-KW"/>
</dbReference>
<dbReference type="EMBL" id="CP019070">
    <property type="protein sequence ID" value="APW65320.1"/>
    <property type="molecule type" value="Genomic_DNA"/>
</dbReference>
<dbReference type="InterPro" id="IPR036890">
    <property type="entry name" value="HATPase_C_sf"/>
</dbReference>
<protein>
    <recommendedName>
        <fullName evidence="3">histidine kinase</fullName>
        <ecNumber evidence="3">2.7.13.3</ecNumber>
    </recommendedName>
</protein>
<evidence type="ECO:0000256" key="5">
    <source>
        <dbReference type="ARBA" id="ARBA00022679"/>
    </source>
</evidence>
<dbReference type="Gene3D" id="3.30.450.20">
    <property type="entry name" value="PAS domain"/>
    <property type="match status" value="1"/>
</dbReference>
<dbReference type="GO" id="GO:0000155">
    <property type="term" value="F:phosphorelay sensor kinase activity"/>
    <property type="evidence" value="ECO:0007669"/>
    <property type="project" value="InterPro"/>
</dbReference>
<dbReference type="KEGG" id="alp:LPB137_05375"/>
<dbReference type="Gene3D" id="1.10.287.130">
    <property type="match status" value="1"/>
</dbReference>
<evidence type="ECO:0000313" key="16">
    <source>
        <dbReference type="Proteomes" id="UP000186074"/>
    </source>
</evidence>
<dbReference type="RefSeq" id="WP_076085427.1">
    <property type="nucleotide sequence ID" value="NZ_CP019070.1"/>
</dbReference>
<sequence>MFNEKNIPRLIILSPIMTVVLIAFFTIYFFIKTQNDYFKEESIRFEKQYILKQKNVLRREVSSIINYINFQDNHNTKLSKEELKDQILRYTESISYDKNGYIWVHDTEYNLKAHPYRQNSLNENDKYLKDAVGTYMIRKQVDNALKNKEGAFIEYYWMKPNEEKPFKKLGFVKLYEKYNWVISAGLYTDDIQKTILENKKLLEKRIDKYIRLVVIISFFVVFFIGLISFIMSKKITEVIQRYQENVVRKELLLEDLNKNLEKKVQVAIVEAQKKDRAMLHQSRLARMGTMLSMIAHQWRQPLSEVSGILMELETANKFKKVDDKMINEVVADSNKLIQFMSYTIDDFRNFFKPDKKKVDFYIEDSCMEAISLISASIKNYNIKLQYNIKMNYEIYGYKREFAQVLLNLMSNAKDILNQREIKNPQINLEVDFKDGYAFVSVKDNAGGVEEEYLDLIFEPYFTTKSSAKGTGLGLYMSKMIIEKNMDGELSVKNDEDGAIFTIKIKA</sequence>
<gene>
    <name evidence="15" type="ORF">LPB137_05375</name>
</gene>
<keyword evidence="7" id="KW-0547">Nucleotide-binding</keyword>
<evidence type="ECO:0000259" key="14">
    <source>
        <dbReference type="PROSITE" id="PS50109"/>
    </source>
</evidence>
<dbReference type="InterPro" id="IPR004358">
    <property type="entry name" value="Sig_transdc_His_kin-like_C"/>
</dbReference>
<evidence type="ECO:0000256" key="2">
    <source>
        <dbReference type="ARBA" id="ARBA00004651"/>
    </source>
</evidence>
<dbReference type="PANTHER" id="PTHR43065">
    <property type="entry name" value="SENSOR HISTIDINE KINASE"/>
    <property type="match status" value="1"/>
</dbReference>
<name>A0A1P8KLA6_9BACT</name>
<dbReference type="SUPFAM" id="SSF55874">
    <property type="entry name" value="ATPase domain of HSP90 chaperone/DNA topoisomerase II/histidine kinase"/>
    <property type="match status" value="1"/>
</dbReference>
<evidence type="ECO:0000256" key="1">
    <source>
        <dbReference type="ARBA" id="ARBA00000085"/>
    </source>
</evidence>
<reference evidence="15 16" key="1">
    <citation type="submission" date="2017-01" db="EMBL/GenBank/DDBJ databases">
        <title>Genome sequencing of Arcobacter sp. LPB0137.</title>
        <authorList>
            <person name="Lee G.-W."/>
            <person name="Yi H."/>
        </authorList>
    </citation>
    <scope>NUCLEOTIDE SEQUENCE [LARGE SCALE GENOMIC DNA]</scope>
    <source>
        <strain evidence="15 16">LPB0137</strain>
    </source>
</reference>
<keyword evidence="16" id="KW-1185">Reference proteome</keyword>
<evidence type="ECO:0000256" key="12">
    <source>
        <dbReference type="ARBA" id="ARBA00023136"/>
    </source>
</evidence>
<dbReference type="Pfam" id="PF02518">
    <property type="entry name" value="HATPase_c"/>
    <property type="match status" value="1"/>
</dbReference>
<evidence type="ECO:0000256" key="7">
    <source>
        <dbReference type="ARBA" id="ARBA00022741"/>
    </source>
</evidence>
<dbReference type="InterPro" id="IPR036097">
    <property type="entry name" value="HisK_dim/P_sf"/>
</dbReference>
<keyword evidence="8 15" id="KW-0418">Kinase</keyword>
<dbReference type="PROSITE" id="PS50109">
    <property type="entry name" value="HIS_KIN"/>
    <property type="match status" value="1"/>
</dbReference>
<dbReference type="InterPro" id="IPR005467">
    <property type="entry name" value="His_kinase_dom"/>
</dbReference>
<comment type="catalytic activity">
    <reaction evidence="1">
        <text>ATP + protein L-histidine = ADP + protein N-phospho-L-histidine.</text>
        <dbReference type="EC" id="2.7.13.3"/>
    </reaction>
</comment>
<dbReference type="SMART" id="SM01049">
    <property type="entry name" value="Cache_2"/>
    <property type="match status" value="1"/>
</dbReference>
<dbReference type="Proteomes" id="UP000186074">
    <property type="component" value="Chromosome"/>
</dbReference>
<dbReference type="SMART" id="SM00387">
    <property type="entry name" value="HATPase_c"/>
    <property type="match status" value="1"/>
</dbReference>
<keyword evidence="10 13" id="KW-1133">Transmembrane helix</keyword>
<evidence type="ECO:0000256" key="10">
    <source>
        <dbReference type="ARBA" id="ARBA00022989"/>
    </source>
</evidence>
<evidence type="ECO:0000256" key="13">
    <source>
        <dbReference type="SAM" id="Phobius"/>
    </source>
</evidence>
<dbReference type="OrthoDB" id="9805967at2"/>
<keyword evidence="6 13" id="KW-0812">Transmembrane</keyword>
<keyword evidence="4" id="KW-1003">Cell membrane</keyword>
<evidence type="ECO:0000313" key="15">
    <source>
        <dbReference type="EMBL" id="APW65320.1"/>
    </source>
</evidence>
<accession>A0A1P8KLA6</accession>
<proteinExistence type="predicted"/>
<evidence type="ECO:0000256" key="9">
    <source>
        <dbReference type="ARBA" id="ARBA00022840"/>
    </source>
</evidence>
<evidence type="ECO:0000256" key="11">
    <source>
        <dbReference type="ARBA" id="ARBA00023012"/>
    </source>
</evidence>
<evidence type="ECO:0000256" key="6">
    <source>
        <dbReference type="ARBA" id="ARBA00022692"/>
    </source>
</evidence>
<dbReference type="Gene3D" id="3.30.565.10">
    <property type="entry name" value="Histidine kinase-like ATPase, C-terminal domain"/>
    <property type="match status" value="1"/>
</dbReference>
<dbReference type="EC" id="2.7.13.3" evidence="3"/>
<dbReference type="Pfam" id="PF17200">
    <property type="entry name" value="sCache_2"/>
    <property type="match status" value="1"/>
</dbReference>
<evidence type="ECO:0000256" key="8">
    <source>
        <dbReference type="ARBA" id="ARBA00022777"/>
    </source>
</evidence>
<comment type="subcellular location">
    <subcellularLocation>
        <location evidence="2">Cell membrane</location>
        <topology evidence="2">Multi-pass membrane protein</topology>
    </subcellularLocation>
</comment>
<keyword evidence="11" id="KW-0902">Two-component regulatory system</keyword>